<protein>
    <recommendedName>
        <fullName evidence="10">Alpha-D-phosphohexomutase alpha/beta/alpha domain-containing protein</fullName>
    </recommendedName>
</protein>
<dbReference type="EMBL" id="UINC01039865">
    <property type="protein sequence ID" value="SVB38964.1"/>
    <property type="molecule type" value="Genomic_DNA"/>
</dbReference>
<proteinExistence type="inferred from homology"/>
<dbReference type="PANTHER" id="PTHR43771">
    <property type="entry name" value="PHOSPHOMANNOMUTASE"/>
    <property type="match status" value="1"/>
</dbReference>
<dbReference type="InterPro" id="IPR016055">
    <property type="entry name" value="A-D-PHexomutase_a/b/a-I/II/III"/>
</dbReference>
<keyword evidence="3" id="KW-0597">Phosphoprotein</keyword>
<feature type="non-terminal residue" evidence="9">
    <location>
        <position position="303"/>
    </location>
</feature>
<dbReference type="SUPFAM" id="SSF53738">
    <property type="entry name" value="Phosphoglucomutase, first 3 domains"/>
    <property type="match status" value="3"/>
</dbReference>
<dbReference type="PANTHER" id="PTHR43771:SF2">
    <property type="entry name" value="PHOSPHOMANNOMUTASE_PHOSPHOGLUCOMUTASE"/>
    <property type="match status" value="1"/>
</dbReference>
<dbReference type="GO" id="GO:0005975">
    <property type="term" value="P:carbohydrate metabolic process"/>
    <property type="evidence" value="ECO:0007669"/>
    <property type="project" value="InterPro"/>
</dbReference>
<evidence type="ECO:0000256" key="4">
    <source>
        <dbReference type="ARBA" id="ARBA00022723"/>
    </source>
</evidence>
<dbReference type="PRINTS" id="PR00509">
    <property type="entry name" value="PGMPMM"/>
</dbReference>
<dbReference type="Pfam" id="PF02878">
    <property type="entry name" value="PGM_PMM_I"/>
    <property type="match status" value="1"/>
</dbReference>
<feature type="non-terminal residue" evidence="9">
    <location>
        <position position="1"/>
    </location>
</feature>
<dbReference type="GO" id="GO:0016868">
    <property type="term" value="F:intramolecular phosphotransferase activity"/>
    <property type="evidence" value="ECO:0007669"/>
    <property type="project" value="InterPro"/>
</dbReference>
<evidence type="ECO:0000256" key="5">
    <source>
        <dbReference type="ARBA" id="ARBA00022842"/>
    </source>
</evidence>
<evidence type="ECO:0000256" key="2">
    <source>
        <dbReference type="ARBA" id="ARBA00010231"/>
    </source>
</evidence>
<comment type="cofactor">
    <cofactor evidence="1">
        <name>Mg(2+)</name>
        <dbReference type="ChEBI" id="CHEBI:18420"/>
    </cofactor>
</comment>
<dbReference type="CDD" id="cd03089">
    <property type="entry name" value="PMM_PGM"/>
    <property type="match status" value="1"/>
</dbReference>
<keyword evidence="6" id="KW-0413">Isomerase</keyword>
<comment type="similarity">
    <text evidence="2">Belongs to the phosphohexose mutase family.</text>
</comment>
<dbReference type="GO" id="GO:0000287">
    <property type="term" value="F:magnesium ion binding"/>
    <property type="evidence" value="ECO:0007669"/>
    <property type="project" value="InterPro"/>
</dbReference>
<evidence type="ECO:0000256" key="3">
    <source>
        <dbReference type="ARBA" id="ARBA00022553"/>
    </source>
</evidence>
<dbReference type="InterPro" id="IPR005841">
    <property type="entry name" value="Alpha-D-phosphohexomutase_SF"/>
</dbReference>
<evidence type="ECO:0000256" key="1">
    <source>
        <dbReference type="ARBA" id="ARBA00001946"/>
    </source>
</evidence>
<dbReference type="Pfam" id="PF02879">
    <property type="entry name" value="PGM_PMM_II"/>
    <property type="match status" value="1"/>
</dbReference>
<organism evidence="9">
    <name type="scientific">marine metagenome</name>
    <dbReference type="NCBI Taxonomy" id="408172"/>
    <lineage>
        <taxon>unclassified sequences</taxon>
        <taxon>metagenomes</taxon>
        <taxon>ecological metagenomes</taxon>
    </lineage>
</organism>
<evidence type="ECO:0000256" key="6">
    <source>
        <dbReference type="ARBA" id="ARBA00023235"/>
    </source>
</evidence>
<dbReference type="InterPro" id="IPR016066">
    <property type="entry name" value="A-D-PHexomutase_CS"/>
</dbReference>
<dbReference type="AlphaFoldDB" id="A0A382DLS1"/>
<evidence type="ECO:0008006" key="10">
    <source>
        <dbReference type="Google" id="ProtNLM"/>
    </source>
</evidence>
<accession>A0A382DLS1</accession>
<keyword evidence="5" id="KW-0460">Magnesium</keyword>
<keyword evidence="4" id="KW-0479">Metal-binding</keyword>
<evidence type="ECO:0000259" key="7">
    <source>
        <dbReference type="Pfam" id="PF02878"/>
    </source>
</evidence>
<evidence type="ECO:0000313" key="9">
    <source>
        <dbReference type="EMBL" id="SVB38964.1"/>
    </source>
</evidence>
<name>A0A382DLS1_9ZZZZ</name>
<sequence>VTAGRSLNSSILREYDIRGTVGATLVFDDVLAIGRGFGSVVANEFGQGASVAVGYDGRLSSPNLFSALTDGLIQSGIKVINVGLGPTPMIYFATQQTSSHAGMMITGSHNPPTFNGIKMVLGGRPFYGNDIQSLGVRVKNGEYVNGPGVMEEIDIRDQYVDRLLEGNQLQGKIKVGWDPGNGAAGEIISRIIGKIDGEHFLINGNIDGNFPNHHPDPTVEENLLQLKKLVSEKDCDVGIGFDGDGDRIGVIDSQGRVIWADQLMVIWARDVLQRLPGSTIIADVKTSAVFYDEVKKAGGNPIM</sequence>
<feature type="domain" description="Alpha-D-phosphohexomutase alpha/beta/alpha" evidence="8">
    <location>
        <begin position="158"/>
        <end position="255"/>
    </location>
</feature>
<dbReference type="InterPro" id="IPR005844">
    <property type="entry name" value="A-D-PHexomutase_a/b/a-I"/>
</dbReference>
<dbReference type="InterPro" id="IPR005845">
    <property type="entry name" value="A-D-PHexomutase_a/b/a-II"/>
</dbReference>
<reference evidence="9" key="1">
    <citation type="submission" date="2018-05" db="EMBL/GenBank/DDBJ databases">
        <authorList>
            <person name="Lanie J.A."/>
            <person name="Ng W.-L."/>
            <person name="Kazmierczak K.M."/>
            <person name="Andrzejewski T.M."/>
            <person name="Davidsen T.M."/>
            <person name="Wayne K.J."/>
            <person name="Tettelin H."/>
            <person name="Glass J.I."/>
            <person name="Rusch D."/>
            <person name="Podicherti R."/>
            <person name="Tsui H.-C.T."/>
            <person name="Winkler M.E."/>
        </authorList>
    </citation>
    <scope>NUCLEOTIDE SEQUENCE</scope>
</reference>
<feature type="domain" description="Alpha-D-phosphohexomutase alpha/beta/alpha" evidence="7">
    <location>
        <begin position="12"/>
        <end position="133"/>
    </location>
</feature>
<dbReference type="Gene3D" id="3.40.120.10">
    <property type="entry name" value="Alpha-D-Glucose-1,6-Bisphosphate, subunit A, domain 3"/>
    <property type="match status" value="3"/>
</dbReference>
<evidence type="ECO:0000259" key="8">
    <source>
        <dbReference type="Pfam" id="PF02879"/>
    </source>
</evidence>
<dbReference type="PROSITE" id="PS00710">
    <property type="entry name" value="PGM_PMM"/>
    <property type="match status" value="1"/>
</dbReference>
<gene>
    <name evidence="9" type="ORF">METZ01_LOCUS191818</name>
</gene>